<accession>A0A6B2M012</accession>
<evidence type="ECO:0000259" key="7">
    <source>
        <dbReference type="Pfam" id="PF00892"/>
    </source>
</evidence>
<feature type="transmembrane region" description="Helical" evidence="6">
    <location>
        <begin position="268"/>
        <end position="287"/>
    </location>
</feature>
<feature type="transmembrane region" description="Helical" evidence="6">
    <location>
        <begin position="68"/>
        <end position="84"/>
    </location>
</feature>
<evidence type="ECO:0000256" key="4">
    <source>
        <dbReference type="ARBA" id="ARBA00022989"/>
    </source>
</evidence>
<evidence type="ECO:0000256" key="6">
    <source>
        <dbReference type="SAM" id="Phobius"/>
    </source>
</evidence>
<evidence type="ECO:0000256" key="5">
    <source>
        <dbReference type="ARBA" id="ARBA00023136"/>
    </source>
</evidence>
<evidence type="ECO:0000256" key="2">
    <source>
        <dbReference type="ARBA" id="ARBA00022475"/>
    </source>
</evidence>
<feature type="domain" description="EamA" evidence="7">
    <location>
        <begin position="4"/>
        <end position="131"/>
    </location>
</feature>
<feature type="transmembrane region" description="Helical" evidence="6">
    <location>
        <begin position="241"/>
        <end position="262"/>
    </location>
</feature>
<sequence length="291" mass="31912">MRFLILIFGVFCCSTSVIFIKIGSTDPIVLSAYRTLLGGILLIPFILQVKKTQRPPLKELLKRAWPPAFFLGIHFISWIIGARLTPSANASLIVNMVPVVMPILLLLVLHERISNVEALGTSVAILGVFLLGLVDFNLSPEHALGDAVCFLSMLFYAFYLIFARKNRDLSSVYLYVVPVYILSGLFCLGIAGTLELSGKPVVWLGPNIRNEVISILGLAIVPTVFGHSIINWALRTIRGQAVVIINLAQFIFAGLMGFILLAEIPHTIFYISSLLVVAGAIIVIRHAKTQS</sequence>
<dbReference type="PANTHER" id="PTHR32322:SF18">
    <property type="entry name" value="S-ADENOSYLMETHIONINE_S-ADENOSYLHOMOCYSTEINE TRANSPORTER"/>
    <property type="match status" value="1"/>
</dbReference>
<dbReference type="SUPFAM" id="SSF103481">
    <property type="entry name" value="Multidrug resistance efflux transporter EmrE"/>
    <property type="match status" value="2"/>
</dbReference>
<dbReference type="AlphaFoldDB" id="A0A6B2M012"/>
<evidence type="ECO:0000256" key="1">
    <source>
        <dbReference type="ARBA" id="ARBA00004651"/>
    </source>
</evidence>
<dbReference type="Pfam" id="PF00892">
    <property type="entry name" value="EamA"/>
    <property type="match status" value="2"/>
</dbReference>
<reference evidence="8 9" key="1">
    <citation type="submission" date="2020-02" db="EMBL/GenBank/DDBJ databases">
        <title>Albibacoteraceae fam. nov., the first described family within the subdivision 4 Verrucomicrobia.</title>
        <authorList>
            <person name="Xi F."/>
        </authorList>
    </citation>
    <scope>NUCLEOTIDE SEQUENCE [LARGE SCALE GENOMIC DNA]</scope>
    <source>
        <strain evidence="8 9">CK1056</strain>
    </source>
</reference>
<evidence type="ECO:0000256" key="3">
    <source>
        <dbReference type="ARBA" id="ARBA00022692"/>
    </source>
</evidence>
<keyword evidence="4 6" id="KW-1133">Transmembrane helix</keyword>
<dbReference type="InterPro" id="IPR050638">
    <property type="entry name" value="AA-Vitamin_Transporters"/>
</dbReference>
<organism evidence="8 9">
    <name type="scientific">Oceanipulchritudo coccoides</name>
    <dbReference type="NCBI Taxonomy" id="2706888"/>
    <lineage>
        <taxon>Bacteria</taxon>
        <taxon>Pseudomonadati</taxon>
        <taxon>Verrucomicrobiota</taxon>
        <taxon>Opitutia</taxon>
        <taxon>Puniceicoccales</taxon>
        <taxon>Oceanipulchritudinaceae</taxon>
        <taxon>Oceanipulchritudo</taxon>
    </lineage>
</organism>
<dbReference type="Proteomes" id="UP000478417">
    <property type="component" value="Unassembled WGS sequence"/>
</dbReference>
<name>A0A6B2M012_9BACT</name>
<keyword evidence="2" id="KW-1003">Cell membrane</keyword>
<dbReference type="InterPro" id="IPR037185">
    <property type="entry name" value="EmrE-like"/>
</dbReference>
<feature type="transmembrane region" description="Helical" evidence="6">
    <location>
        <begin position="212"/>
        <end position="234"/>
    </location>
</feature>
<protein>
    <submittedName>
        <fullName evidence="8">DMT family transporter</fullName>
    </submittedName>
</protein>
<comment type="caution">
    <text evidence="8">The sequence shown here is derived from an EMBL/GenBank/DDBJ whole genome shotgun (WGS) entry which is preliminary data.</text>
</comment>
<gene>
    <name evidence="8" type="ORF">G0Q06_06255</name>
</gene>
<comment type="subcellular location">
    <subcellularLocation>
        <location evidence="1">Cell membrane</location>
        <topology evidence="1">Multi-pass membrane protein</topology>
    </subcellularLocation>
</comment>
<dbReference type="RefSeq" id="WP_163963593.1">
    <property type="nucleotide sequence ID" value="NZ_JAAGNX010000002.1"/>
</dbReference>
<feature type="transmembrane region" description="Helical" evidence="6">
    <location>
        <begin position="29"/>
        <end position="47"/>
    </location>
</feature>
<feature type="transmembrane region" description="Helical" evidence="6">
    <location>
        <begin position="90"/>
        <end position="109"/>
    </location>
</feature>
<feature type="domain" description="EamA" evidence="7">
    <location>
        <begin position="144"/>
        <end position="284"/>
    </location>
</feature>
<feature type="transmembrane region" description="Helical" evidence="6">
    <location>
        <begin position="173"/>
        <end position="192"/>
    </location>
</feature>
<feature type="transmembrane region" description="Helical" evidence="6">
    <location>
        <begin position="116"/>
        <end position="136"/>
    </location>
</feature>
<dbReference type="InterPro" id="IPR000620">
    <property type="entry name" value="EamA_dom"/>
</dbReference>
<keyword evidence="9" id="KW-1185">Reference proteome</keyword>
<evidence type="ECO:0000313" key="9">
    <source>
        <dbReference type="Proteomes" id="UP000478417"/>
    </source>
</evidence>
<keyword evidence="3 6" id="KW-0812">Transmembrane</keyword>
<evidence type="ECO:0000313" key="8">
    <source>
        <dbReference type="EMBL" id="NDV62043.1"/>
    </source>
</evidence>
<feature type="transmembrane region" description="Helical" evidence="6">
    <location>
        <begin position="142"/>
        <end position="161"/>
    </location>
</feature>
<dbReference type="EMBL" id="JAAGNX010000002">
    <property type="protein sequence ID" value="NDV62043.1"/>
    <property type="molecule type" value="Genomic_DNA"/>
</dbReference>
<proteinExistence type="predicted"/>
<keyword evidence="5 6" id="KW-0472">Membrane</keyword>
<dbReference type="PANTHER" id="PTHR32322">
    <property type="entry name" value="INNER MEMBRANE TRANSPORTER"/>
    <property type="match status" value="1"/>
</dbReference>
<dbReference type="GO" id="GO:0005886">
    <property type="term" value="C:plasma membrane"/>
    <property type="evidence" value="ECO:0007669"/>
    <property type="project" value="UniProtKB-SubCell"/>
</dbReference>